<keyword evidence="1" id="KW-0805">Transcription regulation</keyword>
<dbReference type="InterPro" id="IPR047640">
    <property type="entry name" value="RpiR-like"/>
</dbReference>
<dbReference type="AlphaFoldDB" id="A0A1H0ZBZ9"/>
<keyword evidence="7" id="KW-1185">Reference proteome</keyword>
<name>A0A1H0ZBZ9_9LACT</name>
<evidence type="ECO:0000259" key="4">
    <source>
        <dbReference type="PROSITE" id="PS51071"/>
    </source>
</evidence>
<dbReference type="InterPro" id="IPR000281">
    <property type="entry name" value="HTH_RpiR"/>
</dbReference>
<evidence type="ECO:0000259" key="5">
    <source>
        <dbReference type="PROSITE" id="PS51464"/>
    </source>
</evidence>
<dbReference type="GO" id="GO:0097367">
    <property type="term" value="F:carbohydrate derivative binding"/>
    <property type="evidence" value="ECO:0007669"/>
    <property type="project" value="InterPro"/>
</dbReference>
<dbReference type="GO" id="GO:1901135">
    <property type="term" value="P:carbohydrate derivative metabolic process"/>
    <property type="evidence" value="ECO:0007669"/>
    <property type="project" value="InterPro"/>
</dbReference>
<dbReference type="InterPro" id="IPR001347">
    <property type="entry name" value="SIS_dom"/>
</dbReference>
<gene>
    <name evidence="6" type="ORF">SAMN04487752_1433</name>
</gene>
<evidence type="ECO:0000256" key="2">
    <source>
        <dbReference type="ARBA" id="ARBA00023125"/>
    </source>
</evidence>
<dbReference type="SUPFAM" id="SSF46689">
    <property type="entry name" value="Homeodomain-like"/>
    <property type="match status" value="1"/>
</dbReference>
<dbReference type="InterPro" id="IPR035472">
    <property type="entry name" value="RpiR-like_SIS"/>
</dbReference>
<dbReference type="GO" id="GO:0003700">
    <property type="term" value="F:DNA-binding transcription factor activity"/>
    <property type="evidence" value="ECO:0007669"/>
    <property type="project" value="InterPro"/>
</dbReference>
<feature type="domain" description="SIS" evidence="5">
    <location>
        <begin position="124"/>
        <end position="264"/>
    </location>
</feature>
<evidence type="ECO:0000256" key="3">
    <source>
        <dbReference type="ARBA" id="ARBA00023163"/>
    </source>
</evidence>
<dbReference type="GO" id="GO:0003677">
    <property type="term" value="F:DNA binding"/>
    <property type="evidence" value="ECO:0007669"/>
    <property type="project" value="UniProtKB-KW"/>
</dbReference>
<protein>
    <submittedName>
        <fullName evidence="6">DNA-binding transcriptional regulator, MurR/RpiR family, contains HTH and SIS domains</fullName>
    </submittedName>
</protein>
<keyword evidence="2 6" id="KW-0238">DNA-binding</keyword>
<proteinExistence type="predicted"/>
<evidence type="ECO:0000256" key="1">
    <source>
        <dbReference type="ARBA" id="ARBA00023015"/>
    </source>
</evidence>
<dbReference type="RefSeq" id="WP_035020391.1">
    <property type="nucleotide sequence ID" value="NZ_CP084916.1"/>
</dbReference>
<dbReference type="InterPro" id="IPR046348">
    <property type="entry name" value="SIS_dom_sf"/>
</dbReference>
<organism evidence="6 7">
    <name type="scientific">Carnobacterium viridans</name>
    <dbReference type="NCBI Taxonomy" id="174587"/>
    <lineage>
        <taxon>Bacteria</taxon>
        <taxon>Bacillati</taxon>
        <taxon>Bacillota</taxon>
        <taxon>Bacilli</taxon>
        <taxon>Lactobacillales</taxon>
        <taxon>Carnobacteriaceae</taxon>
        <taxon>Carnobacterium</taxon>
    </lineage>
</organism>
<dbReference type="InterPro" id="IPR036388">
    <property type="entry name" value="WH-like_DNA-bd_sf"/>
</dbReference>
<dbReference type="PROSITE" id="PS51071">
    <property type="entry name" value="HTH_RPIR"/>
    <property type="match status" value="1"/>
</dbReference>
<dbReference type="SUPFAM" id="SSF53697">
    <property type="entry name" value="SIS domain"/>
    <property type="match status" value="1"/>
</dbReference>
<dbReference type="InterPro" id="IPR009057">
    <property type="entry name" value="Homeodomain-like_sf"/>
</dbReference>
<dbReference type="Pfam" id="PF01418">
    <property type="entry name" value="HTH_6"/>
    <property type="match status" value="1"/>
</dbReference>
<reference evidence="7" key="1">
    <citation type="submission" date="2016-10" db="EMBL/GenBank/DDBJ databases">
        <authorList>
            <person name="Varghese N."/>
            <person name="Submissions S."/>
        </authorList>
    </citation>
    <scope>NUCLEOTIDE SEQUENCE [LARGE SCALE GENOMIC DNA]</scope>
    <source>
        <strain evidence="7">MPL-11</strain>
    </source>
</reference>
<feature type="domain" description="HTH rpiR-type" evidence="4">
    <location>
        <begin position="4"/>
        <end position="80"/>
    </location>
</feature>
<dbReference type="PANTHER" id="PTHR30514">
    <property type="entry name" value="GLUCOKINASE"/>
    <property type="match status" value="1"/>
</dbReference>
<dbReference type="Gene3D" id="1.10.10.10">
    <property type="entry name" value="Winged helix-like DNA-binding domain superfamily/Winged helix DNA-binding domain"/>
    <property type="match status" value="1"/>
</dbReference>
<accession>A0A1H0ZBZ9</accession>
<dbReference type="Pfam" id="PF01380">
    <property type="entry name" value="SIS"/>
    <property type="match status" value="1"/>
</dbReference>
<dbReference type="Proteomes" id="UP000199481">
    <property type="component" value="Unassembled WGS sequence"/>
</dbReference>
<keyword evidence="3" id="KW-0804">Transcription</keyword>
<evidence type="ECO:0000313" key="6">
    <source>
        <dbReference type="EMBL" id="SDQ24947.1"/>
    </source>
</evidence>
<dbReference type="PROSITE" id="PS51464">
    <property type="entry name" value="SIS"/>
    <property type="match status" value="1"/>
</dbReference>
<sequence length="282" mass="31577">MKTQDINLKIKSIYRDLSSKEKTIADFILLHPEKVMHGTISNISDTIQVADATFFRFCKRLGYNGFQDFKIALASEKVTSSLSIHENISKEDNELLMAQKVFDSNIKSLNDTKKLLDEQDLIKAVQFLTTAKTVGFFGVGGSSIIAMDAYHKFLRTPLNSMYTQDTHIQMMQASRLTENDCAIIISHSGITKDTIQLAEIIKEKKAKAIIITSYSLSPLAKFADALLLSTAEETDYRSEALTSRITQLSLIDTLFVSVMFKTGDFAAHSLEEVRKVISQTKL</sequence>
<dbReference type="EMBL" id="FNJW01000008">
    <property type="protein sequence ID" value="SDQ24947.1"/>
    <property type="molecule type" value="Genomic_DNA"/>
</dbReference>
<dbReference type="CDD" id="cd05013">
    <property type="entry name" value="SIS_RpiR"/>
    <property type="match status" value="1"/>
</dbReference>
<dbReference type="Gene3D" id="3.40.50.10490">
    <property type="entry name" value="Glucose-6-phosphate isomerase like protein, domain 1"/>
    <property type="match status" value="1"/>
</dbReference>
<evidence type="ECO:0000313" key="7">
    <source>
        <dbReference type="Proteomes" id="UP000199481"/>
    </source>
</evidence>
<dbReference type="OrthoDB" id="3684496at2"/>
<dbReference type="PANTHER" id="PTHR30514:SF1">
    <property type="entry name" value="HTH-TYPE TRANSCRIPTIONAL REGULATOR HEXR-RELATED"/>
    <property type="match status" value="1"/>
</dbReference>